<evidence type="ECO:0000313" key="2">
    <source>
        <dbReference type="EMBL" id="QJA52037.1"/>
    </source>
</evidence>
<dbReference type="EMBL" id="MT144307">
    <property type="protein sequence ID" value="QJA52037.1"/>
    <property type="molecule type" value="Genomic_DNA"/>
</dbReference>
<evidence type="ECO:0000256" key="1">
    <source>
        <dbReference type="SAM" id="Coils"/>
    </source>
</evidence>
<keyword evidence="1" id="KW-0175">Coiled coil</keyword>
<proteinExistence type="predicted"/>
<gene>
    <name evidence="2" type="ORF">TM448A02447_0011</name>
</gene>
<name>A0A6H1ZXI9_9ZZZZ</name>
<sequence>MIGNPGETLHLSWQSKLGETGLYPQAKIYDNAETLMATVNLTHRQDGLYTGTTAALNDEGVYTMQTIAYEDSGHTSQSGVDEILSETISIQYSWRPSFGSTKADIDPKVIKSAIDEALKDKLKEVMEELKKKSEFNPKSDLVKTDIKQTSLRPILDKIDKIKIPQVKVVDNSKQISELKNQVISAIESIPKTEFDTTGIIGEIKKQDDKSFKNNIIKSINNLTTKKDLQGGLNSIPRENLKGDVGVIISTLRGLNMAKPQDIDRLSKLLEQFSDKNKNNSSVLDSKLEALNNLMFGRDKKMMTLLNQIVLELRRISELEENNAMILNKINEENYENL</sequence>
<dbReference type="AlphaFoldDB" id="A0A6H1ZXI9"/>
<protein>
    <submittedName>
        <fullName evidence="2">Uncharacterized protein</fullName>
    </submittedName>
</protein>
<accession>A0A6H1ZXI9</accession>
<feature type="coiled-coil region" evidence="1">
    <location>
        <begin position="301"/>
        <end position="335"/>
    </location>
</feature>
<organism evidence="2">
    <name type="scientific">viral metagenome</name>
    <dbReference type="NCBI Taxonomy" id="1070528"/>
    <lineage>
        <taxon>unclassified sequences</taxon>
        <taxon>metagenomes</taxon>
        <taxon>organismal metagenomes</taxon>
    </lineage>
</organism>
<reference evidence="2" key="1">
    <citation type="submission" date="2020-03" db="EMBL/GenBank/DDBJ databases">
        <title>The deep terrestrial virosphere.</title>
        <authorList>
            <person name="Holmfeldt K."/>
            <person name="Nilsson E."/>
            <person name="Simone D."/>
            <person name="Lopez-Fernandez M."/>
            <person name="Wu X."/>
            <person name="de Brujin I."/>
            <person name="Lundin D."/>
            <person name="Andersson A."/>
            <person name="Bertilsson S."/>
            <person name="Dopson M."/>
        </authorList>
    </citation>
    <scope>NUCLEOTIDE SEQUENCE</scope>
    <source>
        <strain evidence="2">TM448A02447</strain>
    </source>
</reference>